<dbReference type="SUPFAM" id="SSF53383">
    <property type="entry name" value="PLP-dependent transferases"/>
    <property type="match status" value="1"/>
</dbReference>
<comment type="cofactor">
    <cofactor evidence="1 8">
        <name>pyridoxal 5'-phosphate</name>
        <dbReference type="ChEBI" id="CHEBI:597326"/>
    </cofactor>
</comment>
<dbReference type="InterPro" id="IPR015424">
    <property type="entry name" value="PyrdxlP-dep_Trfase"/>
</dbReference>
<comment type="similarity">
    <text evidence="3 8">Belongs to the trans-sulfuration enzymes family.</text>
</comment>
<comment type="pathway">
    <text evidence="2">Amino-acid biosynthesis; L-cysteine biosynthesis; L-cysteine from L-homocysteine and L-serine: step 2/2.</text>
</comment>
<keyword evidence="5 8" id="KW-0663">Pyridoxal phosphate</keyword>
<dbReference type="PANTHER" id="PTHR11808">
    <property type="entry name" value="TRANS-SULFURATION ENZYME FAMILY MEMBER"/>
    <property type="match status" value="1"/>
</dbReference>
<dbReference type="GO" id="GO:0019346">
    <property type="term" value="P:transsulfuration"/>
    <property type="evidence" value="ECO:0007669"/>
    <property type="project" value="InterPro"/>
</dbReference>
<accession>A0A4Q2DGQ3</accession>
<dbReference type="PANTHER" id="PTHR11808:SF15">
    <property type="entry name" value="CYSTATHIONINE GAMMA-LYASE"/>
    <property type="match status" value="1"/>
</dbReference>
<reference evidence="9 10" key="1">
    <citation type="submission" date="2019-01" db="EMBL/GenBank/DDBJ databases">
        <title>Draft genome sequence of Psathyrella aberdarensis IHI B618.</title>
        <authorList>
            <person name="Buettner E."/>
            <person name="Kellner H."/>
        </authorList>
    </citation>
    <scope>NUCLEOTIDE SEQUENCE [LARGE SCALE GENOMIC DNA]</scope>
    <source>
        <strain evidence="9 10">IHI B618</strain>
    </source>
</reference>
<dbReference type="OrthoDB" id="3512640at2759"/>
<gene>
    <name evidence="9" type="ORF">EST38_g7930</name>
</gene>
<dbReference type="GO" id="GO:0005737">
    <property type="term" value="C:cytoplasm"/>
    <property type="evidence" value="ECO:0007669"/>
    <property type="project" value="TreeGrafter"/>
</dbReference>
<dbReference type="STRING" id="2316362.A0A4Q2DGQ3"/>
<comment type="caution">
    <text evidence="9">The sequence shown here is derived from an EMBL/GenBank/DDBJ whole genome shotgun (WGS) entry which is preliminary data.</text>
</comment>
<evidence type="ECO:0000256" key="8">
    <source>
        <dbReference type="RuleBase" id="RU362118"/>
    </source>
</evidence>
<keyword evidence="6" id="KW-0028">Amino-acid biosynthesis</keyword>
<sequence length="186" mass="20553">MLANIEAGGERVMRFSIGSAATRVAIQVLGSGAHVLSANNMYLKRIASDVEGLEVTPFDLENMDEEVSANTKLIWFESLTDPTLKLMDEVMYPEDGKRYDLAWGAPVRSAHGRRWIEDDVLLFSGTMSFELPTHAYALALLISPRLFGLAESIVEAETLPEHPASMTHECIPKEERLWGSRADSSG</sequence>
<dbReference type="InterPro" id="IPR000277">
    <property type="entry name" value="Cys/Met-Metab_PyrdxlP-dep_enz"/>
</dbReference>
<keyword evidence="6" id="KW-0198">Cysteine biosynthesis</keyword>
<evidence type="ECO:0000313" key="9">
    <source>
        <dbReference type="EMBL" id="RXW17924.1"/>
    </source>
</evidence>
<dbReference type="GO" id="GO:0030170">
    <property type="term" value="F:pyridoxal phosphate binding"/>
    <property type="evidence" value="ECO:0007669"/>
    <property type="project" value="InterPro"/>
</dbReference>
<dbReference type="AlphaFoldDB" id="A0A4Q2DGQ3"/>
<dbReference type="Gene3D" id="3.40.640.10">
    <property type="entry name" value="Type I PLP-dependent aspartate aminotransferase-like (Major domain)"/>
    <property type="match status" value="1"/>
</dbReference>
<organism evidence="9 10">
    <name type="scientific">Candolleomyces aberdarensis</name>
    <dbReference type="NCBI Taxonomy" id="2316362"/>
    <lineage>
        <taxon>Eukaryota</taxon>
        <taxon>Fungi</taxon>
        <taxon>Dikarya</taxon>
        <taxon>Basidiomycota</taxon>
        <taxon>Agaricomycotina</taxon>
        <taxon>Agaricomycetes</taxon>
        <taxon>Agaricomycetidae</taxon>
        <taxon>Agaricales</taxon>
        <taxon>Agaricineae</taxon>
        <taxon>Psathyrellaceae</taxon>
        <taxon>Candolleomyces</taxon>
    </lineage>
</organism>
<evidence type="ECO:0000256" key="5">
    <source>
        <dbReference type="ARBA" id="ARBA00022898"/>
    </source>
</evidence>
<dbReference type="Pfam" id="PF01053">
    <property type="entry name" value="Cys_Met_Meta_PP"/>
    <property type="match status" value="1"/>
</dbReference>
<evidence type="ECO:0000256" key="2">
    <source>
        <dbReference type="ARBA" id="ARBA00005038"/>
    </source>
</evidence>
<evidence type="ECO:0000256" key="7">
    <source>
        <dbReference type="ARBA" id="ARBA00029853"/>
    </source>
</evidence>
<dbReference type="GO" id="GO:0004123">
    <property type="term" value="F:cystathionine gamma-lyase activity"/>
    <property type="evidence" value="ECO:0007669"/>
    <property type="project" value="TreeGrafter"/>
</dbReference>
<dbReference type="EC" id="4.4.1.1" evidence="4"/>
<dbReference type="Proteomes" id="UP000290288">
    <property type="component" value="Unassembled WGS sequence"/>
</dbReference>
<evidence type="ECO:0000256" key="3">
    <source>
        <dbReference type="ARBA" id="ARBA00009077"/>
    </source>
</evidence>
<proteinExistence type="inferred from homology"/>
<dbReference type="GO" id="GO:0019343">
    <property type="term" value="P:cysteine biosynthetic process via cystathionine"/>
    <property type="evidence" value="ECO:0007669"/>
    <property type="project" value="TreeGrafter"/>
</dbReference>
<evidence type="ECO:0000313" key="10">
    <source>
        <dbReference type="Proteomes" id="UP000290288"/>
    </source>
</evidence>
<protein>
    <recommendedName>
        <fullName evidence="4">cystathionine gamma-lyase</fullName>
        <ecNumber evidence="4">4.4.1.1</ecNumber>
    </recommendedName>
    <alternativeName>
        <fullName evidence="7">Gamma-cystathionase</fullName>
    </alternativeName>
</protein>
<dbReference type="EMBL" id="SDEE01000303">
    <property type="protein sequence ID" value="RXW17924.1"/>
    <property type="molecule type" value="Genomic_DNA"/>
</dbReference>
<evidence type="ECO:0000256" key="1">
    <source>
        <dbReference type="ARBA" id="ARBA00001933"/>
    </source>
</evidence>
<dbReference type="InterPro" id="IPR015421">
    <property type="entry name" value="PyrdxlP-dep_Trfase_major"/>
</dbReference>
<keyword evidence="10" id="KW-1185">Reference proteome</keyword>
<evidence type="ECO:0000256" key="4">
    <source>
        <dbReference type="ARBA" id="ARBA00012085"/>
    </source>
</evidence>
<name>A0A4Q2DGQ3_9AGAR</name>
<evidence type="ECO:0000256" key="6">
    <source>
        <dbReference type="ARBA" id="ARBA00023192"/>
    </source>
</evidence>